<dbReference type="GO" id="GO:0005789">
    <property type="term" value="C:endoplasmic reticulum membrane"/>
    <property type="evidence" value="ECO:0007669"/>
    <property type="project" value="InterPro"/>
</dbReference>
<evidence type="ECO:0000256" key="6">
    <source>
        <dbReference type="SAM" id="Coils"/>
    </source>
</evidence>
<dbReference type="InterPro" id="IPR013783">
    <property type="entry name" value="Ig-like_fold"/>
</dbReference>
<evidence type="ECO:0000256" key="3">
    <source>
        <dbReference type="ARBA" id="ARBA00022692"/>
    </source>
</evidence>
<sequence>MSVECKSQLGFCRPLTSMVKVSLFLYNPHKGPIVFKIKTTAPRQYCVRPNSGRIEAGQEIEVLVLFQALKEEPPLDFKCRDKFLIQSIALTNKDVTDTQSLLLLFDSASKEDIHEKKIKCVFLTPEEDNTTQHTLEKSFNDNEKYSSIRSPENHNYSADSAITKPILDSNQLPFNSDASVNRTSENSVSNENLAIQLVEAKTTIKKLKDQLKETEQRYRVINKPEKQDHPFSDKMMIATGPKSVPIHICIALCLIAFFLAYFAF</sequence>
<evidence type="ECO:0000256" key="1">
    <source>
        <dbReference type="ARBA" id="ARBA00004211"/>
    </source>
</evidence>
<dbReference type="EMBL" id="CAKM01000128">
    <property type="protein sequence ID" value="CCJ28851.1"/>
    <property type="molecule type" value="Genomic_DNA"/>
</dbReference>
<dbReference type="InterPro" id="IPR016763">
    <property type="entry name" value="VAP"/>
</dbReference>
<reference evidence="9 10" key="1">
    <citation type="journal article" date="2012" name="MBio">
        <title>De novo assembly of the Pneumocystis jirovecii genome from a single bronchoalveolar lavage fluid specimen from a patient.</title>
        <authorList>
            <person name="Cisse O.H."/>
            <person name="Pagni M."/>
            <person name="Hauser P.M."/>
        </authorList>
    </citation>
    <scope>NUCLEOTIDE SEQUENCE [LARGE SCALE GENOMIC DNA]</scope>
    <source>
        <strain evidence="9 10">SE8</strain>
    </source>
</reference>
<dbReference type="InterPro" id="IPR000535">
    <property type="entry name" value="MSP_dom"/>
</dbReference>
<dbReference type="VEuPathDB" id="FungiDB:PNEJI1_002071"/>
<dbReference type="AlphaFoldDB" id="L0P8Y9"/>
<dbReference type="Gene3D" id="2.60.40.10">
    <property type="entry name" value="Immunoglobulins"/>
    <property type="match status" value="1"/>
</dbReference>
<name>L0P8Y9_PNEJI</name>
<dbReference type="SUPFAM" id="SSF49354">
    <property type="entry name" value="PapD-like"/>
    <property type="match status" value="1"/>
</dbReference>
<feature type="transmembrane region" description="Helical" evidence="7">
    <location>
        <begin position="244"/>
        <end position="263"/>
    </location>
</feature>
<dbReference type="GO" id="GO:0090158">
    <property type="term" value="P:endoplasmic reticulum membrane organization"/>
    <property type="evidence" value="ECO:0007669"/>
    <property type="project" value="TreeGrafter"/>
</dbReference>
<dbReference type="PANTHER" id="PTHR10809">
    <property type="entry name" value="VESICLE-ASSOCIATED MEMBRANE PROTEIN-ASSOCIATED PROTEIN"/>
    <property type="match status" value="1"/>
</dbReference>
<evidence type="ECO:0000256" key="5">
    <source>
        <dbReference type="ARBA" id="ARBA00023136"/>
    </source>
</evidence>
<evidence type="ECO:0000313" key="9">
    <source>
        <dbReference type="EMBL" id="CCJ28851.1"/>
    </source>
</evidence>
<dbReference type="FunCoup" id="L0P8Y9">
    <property type="interactions" value="11"/>
</dbReference>
<feature type="coiled-coil region" evidence="6">
    <location>
        <begin position="190"/>
        <end position="217"/>
    </location>
</feature>
<dbReference type="InParanoid" id="L0P8Y9"/>
<evidence type="ECO:0000256" key="4">
    <source>
        <dbReference type="ARBA" id="ARBA00022989"/>
    </source>
</evidence>
<dbReference type="GO" id="GO:0061817">
    <property type="term" value="P:endoplasmic reticulum-plasma membrane tethering"/>
    <property type="evidence" value="ECO:0007669"/>
    <property type="project" value="TreeGrafter"/>
</dbReference>
<dbReference type="PANTHER" id="PTHR10809:SF6">
    <property type="entry name" value="AT11025P-RELATED"/>
    <property type="match status" value="1"/>
</dbReference>
<gene>
    <name evidence="9" type="ORF">PNEJI1_002071</name>
</gene>
<evidence type="ECO:0000256" key="2">
    <source>
        <dbReference type="ARBA" id="ARBA00008932"/>
    </source>
</evidence>
<evidence type="ECO:0000313" key="10">
    <source>
        <dbReference type="Proteomes" id="UP000010422"/>
    </source>
</evidence>
<dbReference type="InterPro" id="IPR008962">
    <property type="entry name" value="PapD-like_sf"/>
</dbReference>
<comment type="subcellular location">
    <subcellularLocation>
        <location evidence="1">Membrane</location>
        <topology evidence="1">Single-pass type IV membrane protein</topology>
    </subcellularLocation>
</comment>
<dbReference type="GO" id="GO:0033149">
    <property type="term" value="F:FFAT motif binding"/>
    <property type="evidence" value="ECO:0007669"/>
    <property type="project" value="TreeGrafter"/>
</dbReference>
<evidence type="ECO:0000259" key="8">
    <source>
        <dbReference type="PROSITE" id="PS50202"/>
    </source>
</evidence>
<accession>L0P8Y9</accession>
<dbReference type="Proteomes" id="UP000010422">
    <property type="component" value="Unassembled WGS sequence"/>
</dbReference>
<organism evidence="10">
    <name type="scientific">Pneumocystis jirovecii</name>
    <name type="common">Human pneumocystis pneumonia agent</name>
    <dbReference type="NCBI Taxonomy" id="42068"/>
    <lineage>
        <taxon>Eukaryota</taxon>
        <taxon>Fungi</taxon>
        <taxon>Dikarya</taxon>
        <taxon>Ascomycota</taxon>
        <taxon>Taphrinomycotina</taxon>
        <taxon>Pneumocystomycetes</taxon>
        <taxon>Pneumocystaceae</taxon>
        <taxon>Pneumocystis</taxon>
    </lineage>
</organism>
<dbReference type="PROSITE" id="PS50202">
    <property type="entry name" value="MSP"/>
    <property type="match status" value="1"/>
</dbReference>
<dbReference type="STRING" id="1209962.L0P8Y9"/>
<dbReference type="PIRSF" id="PIRSF019693">
    <property type="entry name" value="VAMP-associated"/>
    <property type="match status" value="1"/>
</dbReference>
<dbReference type="Pfam" id="PF00635">
    <property type="entry name" value="Motile_Sperm"/>
    <property type="match status" value="1"/>
</dbReference>
<keyword evidence="5 7" id="KW-0472">Membrane</keyword>
<proteinExistence type="inferred from homology"/>
<dbReference type="GO" id="GO:0005886">
    <property type="term" value="C:plasma membrane"/>
    <property type="evidence" value="ECO:0007669"/>
    <property type="project" value="TreeGrafter"/>
</dbReference>
<feature type="domain" description="MSP" evidence="8">
    <location>
        <begin position="1"/>
        <end position="123"/>
    </location>
</feature>
<protein>
    <recommendedName>
        <fullName evidence="8">MSP domain-containing protein</fullName>
    </recommendedName>
</protein>
<comment type="similarity">
    <text evidence="2">Belongs to the VAMP-associated protein (VAP) (TC 9.B.17) family.</text>
</comment>
<keyword evidence="6" id="KW-0175">Coiled coil</keyword>
<keyword evidence="4 7" id="KW-1133">Transmembrane helix</keyword>
<evidence type="ECO:0000256" key="7">
    <source>
        <dbReference type="SAM" id="Phobius"/>
    </source>
</evidence>
<keyword evidence="3 7" id="KW-0812">Transmembrane</keyword>
<comment type="caution">
    <text evidence="9">The sequence shown here is derived from an EMBL/GenBank/DDBJ whole genome shotgun (WGS) entry which is preliminary data.</text>
</comment>